<reference evidence="6" key="1">
    <citation type="journal article" date="2014" name="Int. J. Syst. Evol. Microbiol.">
        <title>Complete genome sequence of Corynebacterium casei LMG S-19264T (=DSM 44701T), isolated from a smear-ripened cheese.</title>
        <authorList>
            <consortium name="US DOE Joint Genome Institute (JGI-PGF)"/>
            <person name="Walter F."/>
            <person name="Albersmeier A."/>
            <person name="Kalinowski J."/>
            <person name="Ruckert C."/>
        </authorList>
    </citation>
    <scope>NUCLEOTIDE SEQUENCE</scope>
    <source>
        <strain evidence="6">JCM 14719</strain>
    </source>
</reference>
<dbReference type="RefSeq" id="WP_188817851.1">
    <property type="nucleotide sequence ID" value="NZ_BMOF01000048.1"/>
</dbReference>
<name>A0A8J3BCX3_9BACI</name>
<dbReference type="Pfam" id="PF02410">
    <property type="entry name" value="RsfS"/>
    <property type="match status" value="1"/>
</dbReference>
<evidence type="ECO:0000256" key="3">
    <source>
        <dbReference type="ARBA" id="ARBA00022491"/>
    </source>
</evidence>
<proteinExistence type="inferred from homology"/>
<dbReference type="GO" id="GO:0090071">
    <property type="term" value="P:negative regulation of ribosome biogenesis"/>
    <property type="evidence" value="ECO:0007669"/>
    <property type="project" value="UniProtKB-UniRule"/>
</dbReference>
<dbReference type="AlphaFoldDB" id="A0A8J3BCX3"/>
<evidence type="ECO:0000256" key="1">
    <source>
        <dbReference type="ARBA" id="ARBA00010574"/>
    </source>
</evidence>
<dbReference type="PANTHER" id="PTHR21043">
    <property type="entry name" value="IOJAP SUPERFAMILY ORTHOLOG"/>
    <property type="match status" value="1"/>
</dbReference>
<dbReference type="GO" id="GO:0042256">
    <property type="term" value="P:cytosolic ribosome assembly"/>
    <property type="evidence" value="ECO:0007669"/>
    <property type="project" value="UniProtKB-UniRule"/>
</dbReference>
<evidence type="ECO:0000256" key="5">
    <source>
        <dbReference type="HAMAP-Rule" id="MF_01477"/>
    </source>
</evidence>
<comment type="caution">
    <text evidence="6">The sequence shown here is derived from an EMBL/GenBank/DDBJ whole genome shotgun (WGS) entry which is preliminary data.</text>
</comment>
<evidence type="ECO:0000313" key="6">
    <source>
        <dbReference type="EMBL" id="GGK05676.1"/>
    </source>
</evidence>
<gene>
    <name evidence="5 6" type="primary">rsfS</name>
    <name evidence="6" type="ORF">GCM10007043_19600</name>
</gene>
<organism evidence="6 7">
    <name type="scientific">Calditerricola satsumensis</name>
    <dbReference type="NCBI Taxonomy" id="373054"/>
    <lineage>
        <taxon>Bacteria</taxon>
        <taxon>Bacillati</taxon>
        <taxon>Bacillota</taxon>
        <taxon>Bacilli</taxon>
        <taxon>Bacillales</taxon>
        <taxon>Bacillaceae</taxon>
        <taxon>Calditerricola</taxon>
    </lineage>
</organism>
<dbReference type="GO" id="GO:0017148">
    <property type="term" value="P:negative regulation of translation"/>
    <property type="evidence" value="ECO:0007669"/>
    <property type="project" value="UniProtKB-UniRule"/>
</dbReference>
<dbReference type="NCBIfam" id="TIGR00090">
    <property type="entry name" value="rsfS_iojap_ybeB"/>
    <property type="match status" value="1"/>
</dbReference>
<sequence>MTGKEVALLAATAAQDKKAQNVLILDIRGLSVIADYFVICHGNSETQVQAIAAAVRDKLEENGIFVRGMEGYDEARWVLLDAGDVVVHVFHREEREFYNLERLWGDAPIVPLPDHPLPDQPPVVGVSTHIKT</sequence>
<dbReference type="SUPFAM" id="SSF81301">
    <property type="entry name" value="Nucleotidyltransferase"/>
    <property type="match status" value="1"/>
</dbReference>
<keyword evidence="2 5" id="KW-0963">Cytoplasm</keyword>
<dbReference type="PANTHER" id="PTHR21043:SF0">
    <property type="entry name" value="MITOCHONDRIAL ASSEMBLY OF RIBOSOMAL LARGE SUBUNIT PROTEIN 1"/>
    <property type="match status" value="1"/>
</dbReference>
<accession>A0A8J3BCX3</accession>
<dbReference type="EMBL" id="BMOF01000048">
    <property type="protein sequence ID" value="GGK05676.1"/>
    <property type="molecule type" value="Genomic_DNA"/>
</dbReference>
<dbReference type="FunFam" id="3.30.460.10:FF:000015">
    <property type="entry name" value="Ribosomal silencing factor RsfS"/>
    <property type="match status" value="1"/>
</dbReference>
<dbReference type="Gene3D" id="3.30.460.10">
    <property type="entry name" value="Beta Polymerase, domain 2"/>
    <property type="match status" value="1"/>
</dbReference>
<dbReference type="InterPro" id="IPR004394">
    <property type="entry name" value="Iojap/RsfS/C7orf30"/>
</dbReference>
<dbReference type="GO" id="GO:0005737">
    <property type="term" value="C:cytoplasm"/>
    <property type="evidence" value="ECO:0007669"/>
    <property type="project" value="UniProtKB-SubCell"/>
</dbReference>
<dbReference type="HAMAP" id="MF_01477">
    <property type="entry name" value="Iojap_RsfS"/>
    <property type="match status" value="1"/>
</dbReference>
<reference evidence="6" key="2">
    <citation type="submission" date="2020-09" db="EMBL/GenBank/DDBJ databases">
        <authorList>
            <person name="Sun Q."/>
            <person name="Ohkuma M."/>
        </authorList>
    </citation>
    <scope>NUCLEOTIDE SEQUENCE</scope>
    <source>
        <strain evidence="6">JCM 14719</strain>
    </source>
</reference>
<comment type="subcellular location">
    <subcellularLocation>
        <location evidence="5">Cytoplasm</location>
    </subcellularLocation>
</comment>
<keyword evidence="4 5" id="KW-0810">Translation regulation</keyword>
<keyword evidence="3 5" id="KW-0678">Repressor</keyword>
<comment type="similarity">
    <text evidence="1 5">Belongs to the Iojap/RsfS family.</text>
</comment>
<comment type="function">
    <text evidence="5">Functions as a ribosomal silencing factor. Interacts with ribosomal protein uL14 (rplN), blocking formation of intersubunit bridge B8. Prevents association of the 30S and 50S ribosomal subunits and the formation of functional ribosomes, thus repressing translation.</text>
</comment>
<dbReference type="Proteomes" id="UP000637720">
    <property type="component" value="Unassembled WGS sequence"/>
</dbReference>
<protein>
    <recommendedName>
        <fullName evidence="5">Ribosomal silencing factor RsfS</fullName>
    </recommendedName>
</protein>
<evidence type="ECO:0000256" key="4">
    <source>
        <dbReference type="ARBA" id="ARBA00022845"/>
    </source>
</evidence>
<evidence type="ECO:0000256" key="2">
    <source>
        <dbReference type="ARBA" id="ARBA00022490"/>
    </source>
</evidence>
<keyword evidence="7" id="KW-1185">Reference proteome</keyword>
<dbReference type="InterPro" id="IPR043519">
    <property type="entry name" value="NT_sf"/>
</dbReference>
<evidence type="ECO:0000313" key="7">
    <source>
        <dbReference type="Proteomes" id="UP000637720"/>
    </source>
</evidence>
<comment type="subunit">
    <text evidence="5">Interacts with ribosomal protein uL14 (rplN).</text>
</comment>
<dbReference type="GO" id="GO:0043023">
    <property type="term" value="F:ribosomal large subunit binding"/>
    <property type="evidence" value="ECO:0007669"/>
    <property type="project" value="TreeGrafter"/>
</dbReference>